<gene>
    <name evidence="1" type="ORF">GNZ13_35305</name>
</gene>
<comment type="caution">
    <text evidence="1">The sequence shown here is derived from an EMBL/GenBank/DDBJ whole genome shotgun (WGS) entry which is preliminary data.</text>
</comment>
<evidence type="ECO:0000313" key="1">
    <source>
        <dbReference type="EMBL" id="NPT59684.1"/>
    </source>
</evidence>
<proteinExistence type="predicted"/>
<dbReference type="EMBL" id="WOEZ01000196">
    <property type="protein sequence ID" value="NPT59684.1"/>
    <property type="molecule type" value="Genomic_DNA"/>
</dbReference>
<dbReference type="Proteomes" id="UP000655523">
    <property type="component" value="Unassembled WGS sequence"/>
</dbReference>
<accession>A0A972SLX7</accession>
<keyword evidence="2" id="KW-1185">Reference proteome</keyword>
<dbReference type="RefSeq" id="WP_172173214.1">
    <property type="nucleotide sequence ID" value="NZ_WOEZ01000196.1"/>
</dbReference>
<name>A0A972SLX7_9BURK</name>
<evidence type="ECO:0000313" key="2">
    <source>
        <dbReference type="Proteomes" id="UP000655523"/>
    </source>
</evidence>
<dbReference type="AlphaFoldDB" id="A0A972SLX7"/>
<organism evidence="1 2">
    <name type="scientific">Paraburkholderia elongata</name>
    <dbReference type="NCBI Taxonomy" id="2675747"/>
    <lineage>
        <taxon>Bacteria</taxon>
        <taxon>Pseudomonadati</taxon>
        <taxon>Pseudomonadota</taxon>
        <taxon>Betaproteobacteria</taxon>
        <taxon>Burkholderiales</taxon>
        <taxon>Burkholderiaceae</taxon>
        <taxon>Paraburkholderia</taxon>
    </lineage>
</organism>
<protein>
    <submittedName>
        <fullName evidence="1">Uncharacterized protein</fullName>
    </submittedName>
</protein>
<reference evidence="1 2" key="1">
    <citation type="submission" date="2019-11" db="EMBL/GenBank/DDBJ databases">
        <title>Metabolism of dissolved organic matter in forest soils.</title>
        <authorList>
            <person name="Cyle K.T."/>
            <person name="Wilhelm R.C."/>
            <person name="Martinez C.E."/>
        </authorList>
    </citation>
    <scope>NUCLEOTIDE SEQUENCE [LARGE SCALE GENOMIC DNA]</scope>
    <source>
        <strain evidence="1 2">5N</strain>
    </source>
</reference>
<sequence>MIQNNADCLRQCHAQNGDWGADRETQQIHNEEVTTAKALRALIMAAPEKTPAKIPEGDVLLHLARGVGLRDAMHGIDATKAKDLLSKFVAVTIAVMDETDVVDAEFAAPAADYADDLAVAERCHG</sequence>